<dbReference type="AlphaFoldDB" id="A0AAU9W6C8"/>
<comment type="similarity">
    <text evidence="2">Belongs to the NPC2 family.</text>
</comment>
<evidence type="ECO:0000256" key="3">
    <source>
        <dbReference type="ARBA" id="ARBA00022525"/>
    </source>
</evidence>
<proteinExistence type="inferred from homology"/>
<dbReference type="InterPro" id="IPR014756">
    <property type="entry name" value="Ig_E-set"/>
</dbReference>
<name>A0AAU9W6C8_9CNID</name>
<dbReference type="SMART" id="SM00737">
    <property type="entry name" value="ML"/>
    <property type="match status" value="1"/>
</dbReference>
<comment type="subcellular location">
    <subcellularLocation>
        <location evidence="1">Secreted</location>
    </subcellularLocation>
</comment>
<keyword evidence="6" id="KW-1185">Reference proteome</keyword>
<feature type="non-terminal residue" evidence="5">
    <location>
        <position position="1"/>
    </location>
</feature>
<feature type="domain" description="MD-2-related lipid-recognition" evidence="4">
    <location>
        <begin position="1"/>
        <end position="85"/>
    </location>
</feature>
<dbReference type="FunFam" id="2.60.40.770:FF:000001">
    <property type="entry name" value="NPC intracellular cholesterol transporter 2"/>
    <property type="match status" value="1"/>
</dbReference>
<dbReference type="Proteomes" id="UP001159428">
    <property type="component" value="Unassembled WGS sequence"/>
</dbReference>
<protein>
    <recommendedName>
        <fullName evidence="4">MD-2-related lipid-recognition domain-containing protein</fullName>
    </recommendedName>
</protein>
<dbReference type="GO" id="GO:0015918">
    <property type="term" value="P:sterol transport"/>
    <property type="evidence" value="ECO:0007669"/>
    <property type="project" value="InterPro"/>
</dbReference>
<organism evidence="5 6">
    <name type="scientific">Pocillopora meandrina</name>
    <dbReference type="NCBI Taxonomy" id="46732"/>
    <lineage>
        <taxon>Eukaryota</taxon>
        <taxon>Metazoa</taxon>
        <taxon>Cnidaria</taxon>
        <taxon>Anthozoa</taxon>
        <taxon>Hexacorallia</taxon>
        <taxon>Scleractinia</taxon>
        <taxon>Astrocoeniina</taxon>
        <taxon>Pocilloporidae</taxon>
        <taxon>Pocillopora</taxon>
    </lineage>
</organism>
<dbReference type="GO" id="GO:0005576">
    <property type="term" value="C:extracellular region"/>
    <property type="evidence" value="ECO:0007669"/>
    <property type="project" value="UniProtKB-SubCell"/>
</dbReference>
<evidence type="ECO:0000256" key="1">
    <source>
        <dbReference type="ARBA" id="ARBA00004613"/>
    </source>
</evidence>
<dbReference type="GO" id="GO:0032934">
    <property type="term" value="F:sterol binding"/>
    <property type="evidence" value="ECO:0007669"/>
    <property type="project" value="InterPro"/>
</dbReference>
<accession>A0AAU9W6C8</accession>
<comment type="caution">
    <text evidence="5">The sequence shown here is derived from an EMBL/GenBank/DDBJ whole genome shotgun (WGS) entry which is preliminary data.</text>
</comment>
<evidence type="ECO:0000256" key="2">
    <source>
        <dbReference type="ARBA" id="ARBA00006370"/>
    </source>
</evidence>
<reference evidence="5 6" key="1">
    <citation type="submission" date="2022-05" db="EMBL/GenBank/DDBJ databases">
        <authorList>
            <consortium name="Genoscope - CEA"/>
            <person name="William W."/>
        </authorList>
    </citation>
    <scope>NUCLEOTIDE SEQUENCE [LARGE SCALE GENOMIC DNA]</scope>
</reference>
<dbReference type="PANTHER" id="PTHR11306">
    <property type="entry name" value="NIEMANN PICK TYPE C2 PROTEIN NPC2-RELATED"/>
    <property type="match status" value="1"/>
</dbReference>
<dbReference type="InterPro" id="IPR003172">
    <property type="entry name" value="ML_dom"/>
</dbReference>
<sequence length="89" mass="9962">EVNITSAKTVVHGKIPYVPMPAPFPVDEPDACKGQGLDCPLLAGKTYTFKTHLPIKSMYPAIQVVVKWELHDQDDKVVYCWQIPARIVN</sequence>
<dbReference type="Gene3D" id="2.60.40.770">
    <property type="match status" value="1"/>
</dbReference>
<dbReference type="EMBL" id="CALNXJ010000007">
    <property type="protein sequence ID" value="CAH3043927.1"/>
    <property type="molecule type" value="Genomic_DNA"/>
</dbReference>
<evidence type="ECO:0000313" key="5">
    <source>
        <dbReference type="EMBL" id="CAH3043927.1"/>
    </source>
</evidence>
<dbReference type="SUPFAM" id="SSF81296">
    <property type="entry name" value="E set domains"/>
    <property type="match status" value="1"/>
</dbReference>
<evidence type="ECO:0000259" key="4">
    <source>
        <dbReference type="SMART" id="SM00737"/>
    </source>
</evidence>
<gene>
    <name evidence="5" type="ORF">PMEA_00031790</name>
</gene>
<evidence type="ECO:0000313" key="6">
    <source>
        <dbReference type="Proteomes" id="UP001159428"/>
    </source>
</evidence>
<dbReference type="InterPro" id="IPR039670">
    <property type="entry name" value="NPC2-like"/>
</dbReference>
<dbReference type="PANTHER" id="PTHR11306:SF68">
    <property type="entry name" value="NPC INTRACELLULAR CHOLESTEROL TRANSPORTER 2"/>
    <property type="match status" value="1"/>
</dbReference>
<keyword evidence="3" id="KW-0964">Secreted</keyword>
<dbReference type="Pfam" id="PF02221">
    <property type="entry name" value="E1_DerP2_DerF2"/>
    <property type="match status" value="1"/>
</dbReference>